<name>A0A183DMA2_9BILA</name>
<dbReference type="Proteomes" id="UP000271098">
    <property type="component" value="Unassembled WGS sequence"/>
</dbReference>
<keyword evidence="2" id="KW-1185">Reference proteome</keyword>
<evidence type="ECO:0000313" key="3">
    <source>
        <dbReference type="WBParaSite" id="GPUH_0000985401-mRNA-1"/>
    </source>
</evidence>
<dbReference type="AlphaFoldDB" id="A0A183DMA2"/>
<evidence type="ECO:0000313" key="2">
    <source>
        <dbReference type="Proteomes" id="UP000271098"/>
    </source>
</evidence>
<organism evidence="3">
    <name type="scientific">Gongylonema pulchrum</name>
    <dbReference type="NCBI Taxonomy" id="637853"/>
    <lineage>
        <taxon>Eukaryota</taxon>
        <taxon>Metazoa</taxon>
        <taxon>Ecdysozoa</taxon>
        <taxon>Nematoda</taxon>
        <taxon>Chromadorea</taxon>
        <taxon>Rhabditida</taxon>
        <taxon>Spirurina</taxon>
        <taxon>Spiruromorpha</taxon>
        <taxon>Spiruroidea</taxon>
        <taxon>Gongylonematidae</taxon>
        <taxon>Gongylonema</taxon>
    </lineage>
</organism>
<accession>A0A183DMA2</accession>
<dbReference type="WBParaSite" id="GPUH_0000985401-mRNA-1">
    <property type="protein sequence ID" value="GPUH_0000985401-mRNA-1"/>
    <property type="gene ID" value="GPUH_0000985401"/>
</dbReference>
<gene>
    <name evidence="1" type="ORF">GPUH_LOCUS9841</name>
</gene>
<reference evidence="1 2" key="2">
    <citation type="submission" date="2018-11" db="EMBL/GenBank/DDBJ databases">
        <authorList>
            <consortium name="Pathogen Informatics"/>
        </authorList>
    </citation>
    <scope>NUCLEOTIDE SEQUENCE [LARGE SCALE GENOMIC DNA]</scope>
</reference>
<dbReference type="Gene3D" id="3.30.1120.130">
    <property type="match status" value="1"/>
</dbReference>
<sequence length="133" mass="15138">MFSVYQPATKSPIPLKDMPPIPVDPATRRTYSSALELQHINDKVDEIASALYRKILEEISVLGGRAVKIIFKPSCESTARLMENGDFRIKFEDGSHFLISISPKFFNFSFLFGILFEKFENIFIFLVLINSGK</sequence>
<dbReference type="InterPro" id="IPR047108">
    <property type="entry name" value="Plk4-like_POLO_box_2_sf"/>
</dbReference>
<evidence type="ECO:0000313" key="1">
    <source>
        <dbReference type="EMBL" id="VDK78322.1"/>
    </source>
</evidence>
<dbReference type="OrthoDB" id="10579833at2759"/>
<protein>
    <submittedName>
        <fullName evidence="3">Polo_box_3 domain-containing protein</fullName>
    </submittedName>
</protein>
<reference evidence="3" key="1">
    <citation type="submission" date="2016-06" db="UniProtKB">
        <authorList>
            <consortium name="WormBaseParasite"/>
        </authorList>
    </citation>
    <scope>IDENTIFICATION</scope>
</reference>
<proteinExistence type="predicted"/>
<dbReference type="EMBL" id="UYRT01034261">
    <property type="protein sequence ID" value="VDK78322.1"/>
    <property type="molecule type" value="Genomic_DNA"/>
</dbReference>